<keyword evidence="4" id="KW-1185">Reference proteome</keyword>
<protein>
    <submittedName>
        <fullName evidence="2">L-serine ammonia-lyase, iron-sulfur-dependent, subunit alpha</fullName>
        <ecNumber evidence="2">4.3.1.17</ecNumber>
    </submittedName>
    <submittedName>
        <fullName evidence="3">Serine dehydratase subunit alpha family protein</fullName>
    </submittedName>
</protein>
<name>A0AAW5C7Q6_9FIRM</name>
<evidence type="ECO:0000313" key="4">
    <source>
        <dbReference type="Proteomes" id="UP000669239"/>
    </source>
</evidence>
<dbReference type="Pfam" id="PF03313">
    <property type="entry name" value="SDH_alpha"/>
    <property type="match status" value="1"/>
</dbReference>
<dbReference type="PANTHER" id="PTHR30501:SF2">
    <property type="entry name" value="UPF0597 PROTEIN YHAM"/>
    <property type="match status" value="1"/>
</dbReference>
<accession>A0AAW5C7Q6</accession>
<dbReference type="RefSeq" id="WP_117563175.1">
    <property type="nucleotide sequence ID" value="NZ_CAXTHN010000010.1"/>
</dbReference>
<reference evidence="2" key="3">
    <citation type="submission" date="2022-01" db="EMBL/GenBank/DDBJ databases">
        <title>Collection of gut derived symbiotic bacterial strains cultured from healthy donors.</title>
        <authorList>
            <person name="Lin H."/>
            <person name="Kohout C."/>
            <person name="Waligurski E."/>
            <person name="Pamer E.G."/>
        </authorList>
    </citation>
    <scope>NUCLEOTIDE SEQUENCE</scope>
    <source>
        <strain evidence="2">DFI.6.55</strain>
    </source>
</reference>
<dbReference type="PANTHER" id="PTHR30501">
    <property type="entry name" value="UPF0597 PROTEIN YHAM"/>
    <property type="match status" value="1"/>
</dbReference>
<dbReference type="EMBL" id="JAAITT010000043">
    <property type="protein sequence ID" value="NSJ51585.1"/>
    <property type="molecule type" value="Genomic_DNA"/>
</dbReference>
<feature type="domain" description="Serine dehydratase-like alpha subunit" evidence="1">
    <location>
        <begin position="85"/>
        <end position="412"/>
    </location>
</feature>
<comment type="caution">
    <text evidence="2">The sequence shown here is derived from an EMBL/GenBank/DDBJ whole genome shotgun (WGS) entry which is preliminary data.</text>
</comment>
<evidence type="ECO:0000313" key="3">
    <source>
        <dbReference type="EMBL" id="NSJ51585.1"/>
    </source>
</evidence>
<dbReference type="InterPro" id="IPR005130">
    <property type="entry name" value="Ser_deHydtase-like_asu"/>
</dbReference>
<reference evidence="3 4" key="1">
    <citation type="journal article" date="2020" name="Cell Host Microbe">
        <title>Functional and Genomic Variation between Human-Derived Isolates of Lachnospiraceae Reveals Inter- and Intra-Species Diversity.</title>
        <authorList>
            <person name="Sorbara M.T."/>
            <person name="Littmann E.R."/>
            <person name="Fontana E."/>
            <person name="Moody T.U."/>
            <person name="Kohout C.E."/>
            <person name="Gjonbalaj M."/>
            <person name="Eaton V."/>
            <person name="Seok R."/>
            <person name="Leiner I.M."/>
            <person name="Pamer E.G."/>
        </authorList>
    </citation>
    <scope>NUCLEOTIDE SEQUENCE [LARGE SCALE GENOMIC DNA]</scope>
    <source>
        <strain evidence="3 4">MSK.1.17</strain>
    </source>
</reference>
<evidence type="ECO:0000313" key="5">
    <source>
        <dbReference type="Proteomes" id="UP001299608"/>
    </source>
</evidence>
<dbReference type="Proteomes" id="UP000669239">
    <property type="component" value="Unassembled WGS sequence"/>
</dbReference>
<dbReference type="AlphaFoldDB" id="A0AAW5C7Q6"/>
<dbReference type="GO" id="GO:0003941">
    <property type="term" value="F:L-serine ammonia-lyase activity"/>
    <property type="evidence" value="ECO:0007669"/>
    <property type="project" value="UniProtKB-EC"/>
</dbReference>
<proteinExistence type="predicted"/>
<gene>
    <name evidence="3" type="ORF">G5B36_23170</name>
    <name evidence="2" type="ORF">L0N08_26395</name>
</gene>
<dbReference type="Proteomes" id="UP001299608">
    <property type="component" value="Unassembled WGS sequence"/>
</dbReference>
<evidence type="ECO:0000259" key="1">
    <source>
        <dbReference type="Pfam" id="PF03313"/>
    </source>
</evidence>
<dbReference type="EC" id="4.3.1.17" evidence="2"/>
<evidence type="ECO:0000313" key="2">
    <source>
        <dbReference type="EMBL" id="MCG4748950.1"/>
    </source>
</evidence>
<dbReference type="InterPro" id="IPR021144">
    <property type="entry name" value="UPF0597"/>
</dbReference>
<dbReference type="GO" id="GO:0080146">
    <property type="term" value="F:L-cysteine desulfhydrase activity"/>
    <property type="evidence" value="ECO:0007669"/>
    <property type="project" value="TreeGrafter"/>
</dbReference>
<dbReference type="GO" id="GO:0019450">
    <property type="term" value="P:L-cysteine catabolic process to pyruvate"/>
    <property type="evidence" value="ECO:0007669"/>
    <property type="project" value="TreeGrafter"/>
</dbReference>
<organism evidence="2 5">
    <name type="scientific">Enterocloster aldenensis</name>
    <dbReference type="NCBI Taxonomy" id="358742"/>
    <lineage>
        <taxon>Bacteria</taxon>
        <taxon>Bacillati</taxon>
        <taxon>Bacillota</taxon>
        <taxon>Clostridia</taxon>
        <taxon>Lachnospirales</taxon>
        <taxon>Lachnospiraceae</taxon>
        <taxon>Enterocloster</taxon>
    </lineage>
</organism>
<keyword evidence="2" id="KW-0456">Lyase</keyword>
<dbReference type="PIRSF" id="PIRSF006054">
    <property type="entry name" value="UCP006054"/>
    <property type="match status" value="1"/>
</dbReference>
<reference evidence="3" key="2">
    <citation type="submission" date="2020-02" db="EMBL/GenBank/DDBJ databases">
        <authorList>
            <person name="Littmann E."/>
            <person name="Sorbara M."/>
        </authorList>
    </citation>
    <scope>NUCLEOTIDE SEQUENCE</scope>
    <source>
        <strain evidence="3">MSK.1.17</strain>
    </source>
</reference>
<sequence length="427" mass="45362">MYQDFYDILHKEVKPALGCTGPLGPVYAAASAMSILGGKDIKHIHIRGSKNTVGRNADVGIPGVSKTGIPMAVCIGAVGGDAGAGLEVLRNVTPEQKEIAERLADSGIVDVEMDLSINGRYVELELETENGTSKVIVATEVDNVVYQEVNGRVLLDKPYDIKKLNDHSKALIRRHTVKECFEFAKNCPIEDLYFLRDMVSYNSKMADHALQSDTGAGIGRGLLEIDPDDMLMRAKAYAAAGCETRMAGVQLTAMSVCNKGNVGLASSLPLVSMADSMKVGEEVLLRAVALSCLVSIMTISNIGKSPAMCSCMVSAALGVACGLVLMMDGSYEQVQYAFSNTFVNSFGVVCDGARQACAMRLAVGTGVAVDAARLAMKNVHLPFNMGVLGVDMEDSLRFLGVIGQGPMIATDVALCEALFEKAPMSKK</sequence>
<dbReference type="EMBL" id="JAKNGE010000047">
    <property type="protein sequence ID" value="MCG4748950.1"/>
    <property type="molecule type" value="Genomic_DNA"/>
</dbReference>